<organism evidence="2 3">
    <name type="scientific">Triticum urartu</name>
    <name type="common">Red wild einkorn</name>
    <name type="synonym">Crithodium urartu</name>
    <dbReference type="NCBI Taxonomy" id="4572"/>
    <lineage>
        <taxon>Eukaryota</taxon>
        <taxon>Viridiplantae</taxon>
        <taxon>Streptophyta</taxon>
        <taxon>Embryophyta</taxon>
        <taxon>Tracheophyta</taxon>
        <taxon>Spermatophyta</taxon>
        <taxon>Magnoliopsida</taxon>
        <taxon>Liliopsida</taxon>
        <taxon>Poales</taxon>
        <taxon>Poaceae</taxon>
        <taxon>BOP clade</taxon>
        <taxon>Pooideae</taxon>
        <taxon>Triticodae</taxon>
        <taxon>Triticeae</taxon>
        <taxon>Triticinae</taxon>
        <taxon>Triticum</taxon>
    </lineage>
</organism>
<keyword evidence="3" id="KW-1185">Reference proteome</keyword>
<accession>A0A8R7VE24</accession>
<name>A0A8R7VE24_TRIUA</name>
<feature type="compositionally biased region" description="Low complexity" evidence="1">
    <location>
        <begin position="32"/>
        <end position="51"/>
    </location>
</feature>
<evidence type="ECO:0000313" key="3">
    <source>
        <dbReference type="Proteomes" id="UP000015106"/>
    </source>
</evidence>
<feature type="compositionally biased region" description="Polar residues" evidence="1">
    <location>
        <begin position="16"/>
        <end position="25"/>
    </location>
</feature>
<dbReference type="AlphaFoldDB" id="A0A8R7VE24"/>
<evidence type="ECO:0000256" key="1">
    <source>
        <dbReference type="SAM" id="MobiDB-lite"/>
    </source>
</evidence>
<reference evidence="2" key="2">
    <citation type="submission" date="2022-06" db="UniProtKB">
        <authorList>
            <consortium name="EnsemblPlants"/>
        </authorList>
    </citation>
    <scope>IDENTIFICATION</scope>
</reference>
<dbReference type="Gramene" id="TuG1812S0000495000.01.T01">
    <property type="protein sequence ID" value="TuG1812S0000495000.01.T01"/>
    <property type="gene ID" value="TuG1812S0000495000.01"/>
</dbReference>
<feature type="region of interest" description="Disordered" evidence="1">
    <location>
        <begin position="1"/>
        <end position="57"/>
    </location>
</feature>
<evidence type="ECO:0000313" key="2">
    <source>
        <dbReference type="EnsemblPlants" id="TuG1812S0000495000.01.T01"/>
    </source>
</evidence>
<dbReference type="Proteomes" id="UP000015106">
    <property type="component" value="Unassembled WGS sequence"/>
</dbReference>
<proteinExistence type="predicted"/>
<sequence length="115" mass="12234">MTRFAPVFPHRRSRIGATTTTQWQRSPPPPTTAATTAPSSSHLHTHPSLPARTRNPSPRAAMVTELRIRSIFLSSKSKSGNFCKVSLLPPICSACMKGPGQREAAAVAGSSSSPL</sequence>
<dbReference type="EnsemblPlants" id="TuG1812S0000495000.01.T01">
    <property type="protein sequence ID" value="TuG1812S0000495000.01.T01"/>
    <property type="gene ID" value="TuG1812S0000495000.01"/>
</dbReference>
<reference evidence="3" key="1">
    <citation type="journal article" date="2013" name="Nature">
        <title>Draft genome of the wheat A-genome progenitor Triticum urartu.</title>
        <authorList>
            <person name="Ling H.Q."/>
            <person name="Zhao S."/>
            <person name="Liu D."/>
            <person name="Wang J."/>
            <person name="Sun H."/>
            <person name="Zhang C."/>
            <person name="Fan H."/>
            <person name="Li D."/>
            <person name="Dong L."/>
            <person name="Tao Y."/>
            <person name="Gao C."/>
            <person name="Wu H."/>
            <person name="Li Y."/>
            <person name="Cui Y."/>
            <person name="Guo X."/>
            <person name="Zheng S."/>
            <person name="Wang B."/>
            <person name="Yu K."/>
            <person name="Liang Q."/>
            <person name="Yang W."/>
            <person name="Lou X."/>
            <person name="Chen J."/>
            <person name="Feng M."/>
            <person name="Jian J."/>
            <person name="Zhang X."/>
            <person name="Luo G."/>
            <person name="Jiang Y."/>
            <person name="Liu J."/>
            <person name="Wang Z."/>
            <person name="Sha Y."/>
            <person name="Zhang B."/>
            <person name="Wu H."/>
            <person name="Tang D."/>
            <person name="Shen Q."/>
            <person name="Xue P."/>
            <person name="Zou S."/>
            <person name="Wang X."/>
            <person name="Liu X."/>
            <person name="Wang F."/>
            <person name="Yang Y."/>
            <person name="An X."/>
            <person name="Dong Z."/>
            <person name="Zhang K."/>
            <person name="Zhang X."/>
            <person name="Luo M.C."/>
            <person name="Dvorak J."/>
            <person name="Tong Y."/>
            <person name="Wang J."/>
            <person name="Yang H."/>
            <person name="Li Z."/>
            <person name="Wang D."/>
            <person name="Zhang A."/>
            <person name="Wang J."/>
        </authorList>
    </citation>
    <scope>NUCLEOTIDE SEQUENCE</scope>
    <source>
        <strain evidence="3">cv. G1812</strain>
    </source>
</reference>
<protein>
    <submittedName>
        <fullName evidence="2">Uncharacterized protein</fullName>
    </submittedName>
</protein>